<dbReference type="HOGENOM" id="CLU_407417_0_0_1"/>
<accession>H3HBT6</accession>
<dbReference type="InParanoid" id="H3HBT6"/>
<dbReference type="STRING" id="164328.H3HBT6"/>
<dbReference type="eggNOG" id="KOG0032">
    <property type="taxonomic scope" value="Eukaryota"/>
</dbReference>
<feature type="compositionally biased region" description="Polar residues" evidence="4">
    <location>
        <begin position="407"/>
        <end position="420"/>
    </location>
</feature>
<dbReference type="InterPro" id="IPR002048">
    <property type="entry name" value="EF_hand_dom"/>
</dbReference>
<feature type="region of interest" description="Disordered" evidence="4">
    <location>
        <begin position="400"/>
        <end position="422"/>
    </location>
</feature>
<evidence type="ECO:0000256" key="1">
    <source>
        <dbReference type="ARBA" id="ARBA00022723"/>
    </source>
</evidence>
<dbReference type="Pfam" id="PF13499">
    <property type="entry name" value="EF-hand_7"/>
    <property type="match status" value="3"/>
</dbReference>
<dbReference type="SMART" id="SM00054">
    <property type="entry name" value="EFh"/>
    <property type="match status" value="6"/>
</dbReference>
<evidence type="ECO:0000256" key="2">
    <source>
        <dbReference type="ARBA" id="ARBA00022737"/>
    </source>
</evidence>
<proteinExistence type="predicted"/>
<dbReference type="GO" id="GO:0005509">
    <property type="term" value="F:calcium ion binding"/>
    <property type="evidence" value="ECO:0007669"/>
    <property type="project" value="InterPro"/>
</dbReference>
<reference evidence="6" key="2">
    <citation type="submission" date="2015-06" db="UniProtKB">
        <authorList>
            <consortium name="EnsemblProtists"/>
        </authorList>
    </citation>
    <scope>IDENTIFICATION</scope>
    <source>
        <strain evidence="6">Pr102</strain>
    </source>
</reference>
<feature type="domain" description="EF-hand" evidence="5">
    <location>
        <begin position="243"/>
        <end position="278"/>
    </location>
</feature>
<reference evidence="7" key="1">
    <citation type="journal article" date="2006" name="Science">
        <title>Phytophthora genome sequences uncover evolutionary origins and mechanisms of pathogenesis.</title>
        <authorList>
            <person name="Tyler B.M."/>
            <person name="Tripathy S."/>
            <person name="Zhang X."/>
            <person name="Dehal P."/>
            <person name="Jiang R.H."/>
            <person name="Aerts A."/>
            <person name="Arredondo F.D."/>
            <person name="Baxter L."/>
            <person name="Bensasson D."/>
            <person name="Beynon J.L."/>
            <person name="Chapman J."/>
            <person name="Damasceno C.M."/>
            <person name="Dorrance A.E."/>
            <person name="Dou D."/>
            <person name="Dickerman A.W."/>
            <person name="Dubchak I.L."/>
            <person name="Garbelotto M."/>
            <person name="Gijzen M."/>
            <person name="Gordon S.G."/>
            <person name="Govers F."/>
            <person name="Grunwald N.J."/>
            <person name="Huang W."/>
            <person name="Ivors K.L."/>
            <person name="Jones R.W."/>
            <person name="Kamoun S."/>
            <person name="Krampis K."/>
            <person name="Lamour K.H."/>
            <person name="Lee M.K."/>
            <person name="McDonald W.H."/>
            <person name="Medina M."/>
            <person name="Meijer H.J."/>
            <person name="Nordberg E.K."/>
            <person name="Maclean D.J."/>
            <person name="Ospina-Giraldo M.D."/>
            <person name="Morris P.F."/>
            <person name="Phuntumart V."/>
            <person name="Putnam N.H."/>
            <person name="Rash S."/>
            <person name="Rose J.K."/>
            <person name="Sakihama Y."/>
            <person name="Salamov A.A."/>
            <person name="Savidor A."/>
            <person name="Scheuring C.F."/>
            <person name="Smith B.M."/>
            <person name="Sobral B.W."/>
            <person name="Terry A."/>
            <person name="Torto-Alalibo T.A."/>
            <person name="Win J."/>
            <person name="Xu Z."/>
            <person name="Zhang H."/>
            <person name="Grigoriev I.V."/>
            <person name="Rokhsar D.S."/>
            <person name="Boore J.L."/>
        </authorList>
    </citation>
    <scope>NUCLEOTIDE SEQUENCE [LARGE SCALE GENOMIC DNA]</scope>
    <source>
        <strain evidence="7">Pr102</strain>
    </source>
</reference>
<feature type="domain" description="EF-hand" evidence="5">
    <location>
        <begin position="28"/>
        <end position="63"/>
    </location>
</feature>
<sequence length="680" mass="77066">MSESKIDAIEKKLREMFEVRSGYRDEHSQAALLAKHFRSFDRDSSGVLDFDEFARAMLSLNFVGVQAETEALFDRYDEDLNGVLSYAEFARAVTGCSGKALLSGRSRSLLEYVRESILEAGGKNGIRTLGVILRRMDQNGNGVIELDEFRDGIAHLGVQDTEPEELERTFRMFDKDQSGKITLDELMRGLRGSITKRRILLVKKAFALLDTSGDGKATVQEVERLYDASQHPEVLAGRIKPRDAMLEMMSVFEQFDSRGDGIITWHEFLEYYKDLSAGIANDDEFELMVRNAWHLSGGAGWSANSSCRRVLATFRDGSQRVLEIENDIGIAASDTRRMMEKLVAQGYRDIHLIEYISKTMDTSPAFVEKMNYVVLASRCNATKSMLETVLKQDVRFQRRGADDVAKKQSTTKDSSTNLTPKPQLLEKTKLLSDKLRSNDHLTGYSSADSCESDGYSSDESSLQHELDELQRVEVYADETQEDETSTSREKHEDVGPASELCLLKPQSPGQLETITQWIQNTNKVVDAEVCEPPEGYFCARDCGKAREDMNTGSELRRVFQSVGAHLEKCHSARCELKTRVELRHTAHLVELKQLNICEIRRKLHDIEKNVSMGVDYDDEDQQVSDSEIETLESDLQANKDELVVLEDRKLSLCTMMDSIRLDWRDEVVDSVQPSHYVRWA</sequence>
<dbReference type="SUPFAM" id="SSF47473">
    <property type="entry name" value="EF-hand"/>
    <property type="match status" value="2"/>
</dbReference>
<dbReference type="InterPro" id="IPR011992">
    <property type="entry name" value="EF-hand-dom_pair"/>
</dbReference>
<feature type="compositionally biased region" description="Polar residues" evidence="4">
    <location>
        <begin position="443"/>
        <end position="460"/>
    </location>
</feature>
<evidence type="ECO:0000259" key="5">
    <source>
        <dbReference type="PROSITE" id="PS50222"/>
    </source>
</evidence>
<dbReference type="EnsemblProtists" id="Phyra94493">
    <property type="protein sequence ID" value="Phyra94493"/>
    <property type="gene ID" value="Phyra94493"/>
</dbReference>
<keyword evidence="1" id="KW-0479">Metal-binding</keyword>
<dbReference type="InterPro" id="IPR051581">
    <property type="entry name" value="Ca-bind"/>
</dbReference>
<feature type="domain" description="EF-hand" evidence="5">
    <location>
        <begin position="197"/>
        <end position="232"/>
    </location>
</feature>
<dbReference type="AlphaFoldDB" id="H3HBT6"/>
<dbReference type="PROSITE" id="PS50222">
    <property type="entry name" value="EF_HAND_2"/>
    <property type="match status" value="6"/>
</dbReference>
<dbReference type="Gene3D" id="1.10.238.10">
    <property type="entry name" value="EF-hand"/>
    <property type="match status" value="3"/>
</dbReference>
<dbReference type="Proteomes" id="UP000005238">
    <property type="component" value="Unassembled WGS sequence"/>
</dbReference>
<name>H3HBT6_PHYRM</name>
<feature type="region of interest" description="Disordered" evidence="4">
    <location>
        <begin position="442"/>
        <end position="464"/>
    </location>
</feature>
<protein>
    <recommendedName>
        <fullName evidence="5">EF-hand domain-containing protein</fullName>
    </recommendedName>
</protein>
<keyword evidence="7" id="KW-1185">Reference proteome</keyword>
<feature type="domain" description="EF-hand" evidence="5">
    <location>
        <begin position="124"/>
        <end position="159"/>
    </location>
</feature>
<dbReference type="EMBL" id="DS566015">
    <property type="status" value="NOT_ANNOTATED_CDS"/>
    <property type="molecule type" value="Genomic_DNA"/>
</dbReference>
<evidence type="ECO:0000313" key="6">
    <source>
        <dbReference type="EnsemblProtists" id="Phyra94493"/>
    </source>
</evidence>
<dbReference type="VEuPathDB" id="FungiDB:KRP23_3335"/>
<dbReference type="InterPro" id="IPR018247">
    <property type="entry name" value="EF_Hand_1_Ca_BS"/>
</dbReference>
<organism evidence="6 7">
    <name type="scientific">Phytophthora ramorum</name>
    <name type="common">Sudden oak death agent</name>
    <dbReference type="NCBI Taxonomy" id="164328"/>
    <lineage>
        <taxon>Eukaryota</taxon>
        <taxon>Sar</taxon>
        <taxon>Stramenopiles</taxon>
        <taxon>Oomycota</taxon>
        <taxon>Peronosporomycetes</taxon>
        <taxon>Peronosporales</taxon>
        <taxon>Peronosporaceae</taxon>
        <taxon>Phytophthora</taxon>
    </lineage>
</organism>
<dbReference type="PROSITE" id="PS00018">
    <property type="entry name" value="EF_HAND_1"/>
    <property type="match status" value="3"/>
</dbReference>
<keyword evidence="2" id="KW-0677">Repeat</keyword>
<dbReference type="PANTHER" id="PTHR34524:SF6">
    <property type="entry name" value="CALCYPHOSINE LIKE"/>
    <property type="match status" value="1"/>
</dbReference>
<dbReference type="PANTHER" id="PTHR34524">
    <property type="entry name" value="CALCYPHOSIN"/>
    <property type="match status" value="1"/>
</dbReference>
<keyword evidence="3" id="KW-0106">Calcium</keyword>
<feature type="domain" description="EF-hand" evidence="5">
    <location>
        <begin position="64"/>
        <end position="99"/>
    </location>
</feature>
<evidence type="ECO:0000256" key="3">
    <source>
        <dbReference type="ARBA" id="ARBA00022837"/>
    </source>
</evidence>
<evidence type="ECO:0000256" key="4">
    <source>
        <dbReference type="SAM" id="MobiDB-lite"/>
    </source>
</evidence>
<feature type="domain" description="EF-hand" evidence="5">
    <location>
        <begin position="161"/>
        <end position="196"/>
    </location>
</feature>
<evidence type="ECO:0000313" key="7">
    <source>
        <dbReference type="Proteomes" id="UP000005238"/>
    </source>
</evidence>
<dbReference type="VEuPathDB" id="FungiDB:KRP22_3437"/>
<dbReference type="VEuPathDB" id="FungiDB:KRP23_3336"/>
<dbReference type="VEuPathDB" id="FungiDB:KRP22_3438"/>